<dbReference type="Gene3D" id="3.60.21.10">
    <property type="match status" value="1"/>
</dbReference>
<keyword evidence="2" id="KW-0812">Transmembrane</keyword>
<dbReference type="GO" id="GO:0005737">
    <property type="term" value="C:cytoplasm"/>
    <property type="evidence" value="ECO:0007669"/>
    <property type="project" value="TreeGrafter"/>
</dbReference>
<dbReference type="GO" id="GO:0016791">
    <property type="term" value="F:phosphatase activity"/>
    <property type="evidence" value="ECO:0007669"/>
    <property type="project" value="TreeGrafter"/>
</dbReference>
<dbReference type="SUPFAM" id="SSF56300">
    <property type="entry name" value="Metallo-dependent phosphatases"/>
    <property type="match status" value="1"/>
</dbReference>
<dbReference type="Pfam" id="PF00149">
    <property type="entry name" value="Metallophos"/>
    <property type="match status" value="1"/>
</dbReference>
<dbReference type="RefSeq" id="XP_031874167.1">
    <property type="nucleotide sequence ID" value="XM_032010113.1"/>
</dbReference>
<sequence>MPLLPETATMAKPLPGRWRRGTFIIFGLLLGVLWAVYIVIVKCNDRDSAMKLKSFGLSARPAFTDYVQLADLSPKYIPQTGKHRTSPGRLVVVGDVHGMRHSLVELLEELNFDKKHDHLILAGDMVSKGPDSAGVVDFAMSLGATCIRGNHEDRIILVAGEMKGKHLDTQFPNPNEPDNKKQDSLEEESFSHGNYKVRRLVRQLGEKRIKWLADCPVILRVGDLGGMGEVVVVHAGLAPGLELERQDPVTVMNMRTIKDGVPTDQRDGKPWMKVWNDYQKTLPKKDRSTVIYGHDSRRGLQMDKYSMGIDTGCRRGGKLSAVVIEGGQSGHTHKLVQVNCKNASSE</sequence>
<dbReference type="InterPro" id="IPR004843">
    <property type="entry name" value="Calcineurin-like_PHP"/>
</dbReference>
<evidence type="ECO:0000313" key="5">
    <source>
        <dbReference type="Proteomes" id="UP000254866"/>
    </source>
</evidence>
<dbReference type="InterPro" id="IPR050126">
    <property type="entry name" value="Ap4A_hydrolase"/>
</dbReference>
<dbReference type="GO" id="GO:0000298">
    <property type="term" value="F:endopolyphosphatase activity"/>
    <property type="evidence" value="ECO:0007669"/>
    <property type="project" value="TreeGrafter"/>
</dbReference>
<reference evidence="4 5" key="1">
    <citation type="journal article" date="2018" name="IMA Fungus">
        <title>IMA Genome-F 9: Draft genome sequence of Annulohypoxylon stygium, Aspergillus mulundensis, Berkeleyomyces basicola (syn. Thielaviopsis basicola), Ceratocystis smalleyi, two Cercospora beticola strains, Coleophoma cylindrospora, Fusarium fracticaudum, Phialophora cf. hyalina, and Morchella septimelata.</title>
        <authorList>
            <person name="Wingfield B.D."/>
            <person name="Bills G.F."/>
            <person name="Dong Y."/>
            <person name="Huang W."/>
            <person name="Nel W.J."/>
            <person name="Swalarsk-Parry B.S."/>
            <person name="Vaghefi N."/>
            <person name="Wilken P.M."/>
            <person name="An Z."/>
            <person name="de Beer Z.W."/>
            <person name="De Vos L."/>
            <person name="Chen L."/>
            <person name="Duong T.A."/>
            <person name="Gao Y."/>
            <person name="Hammerbacher A."/>
            <person name="Kikkert J.R."/>
            <person name="Li Y."/>
            <person name="Li H."/>
            <person name="Li K."/>
            <person name="Li Q."/>
            <person name="Liu X."/>
            <person name="Ma X."/>
            <person name="Naidoo K."/>
            <person name="Pethybridge S.J."/>
            <person name="Sun J."/>
            <person name="Steenkamp E.T."/>
            <person name="van der Nest M.A."/>
            <person name="van Wyk S."/>
            <person name="Wingfield M.J."/>
            <person name="Xiong C."/>
            <person name="Yue Q."/>
            <person name="Zhang X."/>
        </authorList>
    </citation>
    <scope>NUCLEOTIDE SEQUENCE [LARGE SCALE GENOMIC DNA]</scope>
    <source>
        <strain evidence="4 5">BP 5553</strain>
    </source>
</reference>
<keyword evidence="5" id="KW-1185">Reference proteome</keyword>
<proteinExistence type="predicted"/>
<dbReference type="EMBL" id="NPIC01000001">
    <property type="protein sequence ID" value="RDL41511.1"/>
    <property type="molecule type" value="Genomic_DNA"/>
</dbReference>
<dbReference type="GO" id="GO:0006798">
    <property type="term" value="P:polyphosphate catabolic process"/>
    <property type="evidence" value="ECO:0007669"/>
    <property type="project" value="TreeGrafter"/>
</dbReference>
<feature type="transmembrane region" description="Helical" evidence="2">
    <location>
        <begin position="21"/>
        <end position="40"/>
    </location>
</feature>
<dbReference type="PANTHER" id="PTHR42850">
    <property type="entry name" value="METALLOPHOSPHOESTERASE"/>
    <property type="match status" value="1"/>
</dbReference>
<accession>A0A370U159</accession>
<dbReference type="AlphaFoldDB" id="A0A370U159"/>
<gene>
    <name evidence="4" type="ORF">BP5553_01490</name>
</gene>
<dbReference type="InterPro" id="IPR029052">
    <property type="entry name" value="Metallo-depent_PP-like"/>
</dbReference>
<comment type="caution">
    <text evidence="4">The sequence shown here is derived from an EMBL/GenBank/DDBJ whole genome shotgun (WGS) entry which is preliminary data.</text>
</comment>
<dbReference type="Proteomes" id="UP000254866">
    <property type="component" value="Unassembled WGS sequence"/>
</dbReference>
<keyword evidence="2" id="KW-1133">Transmembrane helix</keyword>
<feature type="domain" description="Calcineurin-like phosphoesterase" evidence="3">
    <location>
        <begin position="89"/>
        <end position="298"/>
    </location>
</feature>
<dbReference type="CDD" id="cd00144">
    <property type="entry name" value="MPP_PPP_family"/>
    <property type="match status" value="1"/>
</dbReference>
<evidence type="ECO:0000313" key="4">
    <source>
        <dbReference type="EMBL" id="RDL41511.1"/>
    </source>
</evidence>
<evidence type="ECO:0000256" key="2">
    <source>
        <dbReference type="SAM" id="Phobius"/>
    </source>
</evidence>
<keyword evidence="2" id="KW-0472">Membrane</keyword>
<evidence type="ECO:0000259" key="3">
    <source>
        <dbReference type="Pfam" id="PF00149"/>
    </source>
</evidence>
<dbReference type="STRING" id="2656787.A0A370U159"/>
<organism evidence="4 5">
    <name type="scientific">Venustampulla echinocandica</name>
    <dbReference type="NCBI Taxonomy" id="2656787"/>
    <lineage>
        <taxon>Eukaryota</taxon>
        <taxon>Fungi</taxon>
        <taxon>Dikarya</taxon>
        <taxon>Ascomycota</taxon>
        <taxon>Pezizomycotina</taxon>
        <taxon>Leotiomycetes</taxon>
        <taxon>Helotiales</taxon>
        <taxon>Pleuroascaceae</taxon>
        <taxon>Venustampulla</taxon>
    </lineage>
</organism>
<dbReference type="OrthoDB" id="10267127at2759"/>
<evidence type="ECO:0000256" key="1">
    <source>
        <dbReference type="SAM" id="MobiDB-lite"/>
    </source>
</evidence>
<dbReference type="GeneID" id="43594339"/>
<name>A0A370U159_9HELO</name>
<protein>
    <submittedName>
        <fullName evidence="4">Metallo-dependent phosphatase</fullName>
    </submittedName>
</protein>
<feature type="region of interest" description="Disordered" evidence="1">
    <location>
        <begin position="166"/>
        <end position="189"/>
    </location>
</feature>
<dbReference type="PANTHER" id="PTHR42850:SF4">
    <property type="entry name" value="ZINC-DEPENDENT ENDOPOLYPHOSPHATASE"/>
    <property type="match status" value="1"/>
</dbReference>